<protein>
    <submittedName>
        <fullName evidence="1">Uncharacterized protein</fullName>
    </submittedName>
</protein>
<dbReference type="EMBL" id="MH153804">
    <property type="protein sequence ID" value="AWN03673.1"/>
    <property type="molecule type" value="Genomic_DNA"/>
</dbReference>
<dbReference type="Proteomes" id="UP000246975">
    <property type="component" value="Segment"/>
</dbReference>
<proteinExistence type="predicted"/>
<sequence>MLSTLAAIATFVDHLNEPRTAALADVVAYHVDDAGIRYATALLADGTVTDIDLQDIDVRPVQPDLAAVS</sequence>
<dbReference type="GeneID" id="54992217"/>
<evidence type="ECO:0000313" key="2">
    <source>
        <dbReference type="Proteomes" id="UP000246975"/>
    </source>
</evidence>
<keyword evidence="2" id="KW-1185">Reference proteome</keyword>
<evidence type="ECO:0000313" key="1">
    <source>
        <dbReference type="EMBL" id="AWN03673.1"/>
    </source>
</evidence>
<reference evidence="1 2" key="1">
    <citation type="submission" date="2018-03" db="EMBL/GenBank/DDBJ databases">
        <authorList>
            <person name="Garlena R.A."/>
            <person name="Russell D.A."/>
            <person name="Pope W.H."/>
            <person name="Jacobs-Sera D."/>
            <person name="Hatfull G.F."/>
        </authorList>
    </citation>
    <scope>NUCLEOTIDE SEQUENCE [LARGE SCALE GENOMIC DNA]</scope>
</reference>
<dbReference type="KEGG" id="vg:54992217"/>
<name>A0A2U8UJ82_9CAUD</name>
<organism evidence="1 2">
    <name type="scientific">Gordonia phage Jace</name>
    <dbReference type="NCBI Taxonomy" id="2182360"/>
    <lineage>
        <taxon>Viruses</taxon>
        <taxon>Duplodnaviria</taxon>
        <taxon>Heunggongvirae</taxon>
        <taxon>Uroviricota</taxon>
        <taxon>Caudoviricetes</taxon>
        <taxon>Jacevirus</taxon>
        <taxon>Jacevirus jace</taxon>
    </lineage>
</organism>
<accession>A0A2U8UJ82</accession>
<dbReference type="RefSeq" id="YP_009801699.1">
    <property type="nucleotide sequence ID" value="NC_047974.1"/>
</dbReference>
<gene>
    <name evidence="1" type="primary">53</name>
    <name evidence="1" type="ORF">PBI_JACE_53</name>
</gene>